<dbReference type="Proteomes" id="UP000288805">
    <property type="component" value="Unassembled WGS sequence"/>
</dbReference>
<name>A0A438CJC1_VITVI</name>
<reference evidence="2 3" key="1">
    <citation type="journal article" date="2018" name="PLoS Genet.">
        <title>Population sequencing reveals clonal diversity and ancestral inbreeding in the grapevine cultivar Chardonnay.</title>
        <authorList>
            <person name="Roach M.J."/>
            <person name="Johnson D.L."/>
            <person name="Bohlmann J."/>
            <person name="van Vuuren H.J."/>
            <person name="Jones S.J."/>
            <person name="Pretorius I.S."/>
            <person name="Schmidt S.A."/>
            <person name="Borneman A.R."/>
        </authorList>
    </citation>
    <scope>NUCLEOTIDE SEQUENCE [LARGE SCALE GENOMIC DNA]</scope>
    <source>
        <strain evidence="3">cv. Chardonnay</strain>
        <tissue evidence="2">Leaf</tissue>
    </source>
</reference>
<evidence type="ECO:0008006" key="4">
    <source>
        <dbReference type="Google" id="ProtNLM"/>
    </source>
</evidence>
<organism evidence="2 3">
    <name type="scientific">Vitis vinifera</name>
    <name type="common">Grape</name>
    <dbReference type="NCBI Taxonomy" id="29760"/>
    <lineage>
        <taxon>Eukaryota</taxon>
        <taxon>Viridiplantae</taxon>
        <taxon>Streptophyta</taxon>
        <taxon>Embryophyta</taxon>
        <taxon>Tracheophyta</taxon>
        <taxon>Spermatophyta</taxon>
        <taxon>Magnoliopsida</taxon>
        <taxon>eudicotyledons</taxon>
        <taxon>Gunneridae</taxon>
        <taxon>Pentapetalae</taxon>
        <taxon>rosids</taxon>
        <taxon>Vitales</taxon>
        <taxon>Vitaceae</taxon>
        <taxon>Viteae</taxon>
        <taxon>Vitis</taxon>
    </lineage>
</organism>
<sequence length="354" mass="40031">MVRPLKVYVERKTFLVKLEGELGGKWCSITEHNRGSVFVLGFENDEVGWLIEHLTKVIELKSYMGFNTKYKGKSSVHLMEVCFNNHRRFIRISEFISNKKSTFLMKREDNAERKVYPQTCGSLYRSFANVVRDKRPRRGGFVPVGRWARVVVCKCTADCVNWVEVGRAVARSLGQKDVATIIPFSSGKRLFFVETIEETLFLQDLSLLKIKGGYTVQLKRWLPKENSKSRESSKKAMVGISKNERSVLLTLIEVMDEGWVFTISVVVVGDEEVKRGREMSESTREVFATHSGTGGRKQVERDRSTTYGSSCVGPTSRKKKGGEMQKTKAFPMGTLGKRGQVAGTAGSNLTRRPF</sequence>
<feature type="compositionally biased region" description="Polar residues" evidence="1">
    <location>
        <begin position="345"/>
        <end position="354"/>
    </location>
</feature>
<evidence type="ECO:0000313" key="3">
    <source>
        <dbReference type="Proteomes" id="UP000288805"/>
    </source>
</evidence>
<comment type="caution">
    <text evidence="2">The sequence shown here is derived from an EMBL/GenBank/DDBJ whole genome shotgun (WGS) entry which is preliminary data.</text>
</comment>
<evidence type="ECO:0000313" key="2">
    <source>
        <dbReference type="EMBL" id="RVW23307.1"/>
    </source>
</evidence>
<evidence type="ECO:0000256" key="1">
    <source>
        <dbReference type="SAM" id="MobiDB-lite"/>
    </source>
</evidence>
<dbReference type="AlphaFoldDB" id="A0A438CJC1"/>
<accession>A0A438CJC1</accession>
<gene>
    <name evidence="2" type="ORF">CK203_095504</name>
</gene>
<proteinExistence type="predicted"/>
<dbReference type="EMBL" id="QGNW01002200">
    <property type="protein sequence ID" value="RVW23307.1"/>
    <property type="molecule type" value="Genomic_DNA"/>
</dbReference>
<protein>
    <recommendedName>
        <fullName evidence="4">DUF4283 domain-containing protein</fullName>
    </recommendedName>
</protein>
<feature type="region of interest" description="Disordered" evidence="1">
    <location>
        <begin position="279"/>
        <end position="354"/>
    </location>
</feature>